<dbReference type="Proteomes" id="UP000177354">
    <property type="component" value="Unassembled WGS sequence"/>
</dbReference>
<name>A0A1F5Z7B5_9BACT</name>
<evidence type="ECO:0000256" key="2">
    <source>
        <dbReference type="SAM" id="Phobius"/>
    </source>
</evidence>
<comment type="caution">
    <text evidence="3">The sequence shown here is derived from an EMBL/GenBank/DDBJ whole genome shotgun (WGS) entry which is preliminary data.</text>
</comment>
<reference evidence="3 4" key="1">
    <citation type="journal article" date="2016" name="Nat. Commun.">
        <title>Thousands of microbial genomes shed light on interconnected biogeochemical processes in an aquifer system.</title>
        <authorList>
            <person name="Anantharaman K."/>
            <person name="Brown C.T."/>
            <person name="Hug L.A."/>
            <person name="Sharon I."/>
            <person name="Castelle C.J."/>
            <person name="Probst A.J."/>
            <person name="Thomas B.C."/>
            <person name="Singh A."/>
            <person name="Wilkins M.J."/>
            <person name="Karaoz U."/>
            <person name="Brodie E.L."/>
            <person name="Williams K.H."/>
            <person name="Hubbard S.S."/>
            <person name="Banfield J.F."/>
        </authorList>
    </citation>
    <scope>NUCLEOTIDE SEQUENCE [LARGE SCALE GENOMIC DNA]</scope>
</reference>
<evidence type="ECO:0000313" key="4">
    <source>
        <dbReference type="Proteomes" id="UP000177354"/>
    </source>
</evidence>
<dbReference type="EMBL" id="MFJF01000004">
    <property type="protein sequence ID" value="OGG08283.1"/>
    <property type="molecule type" value="Genomic_DNA"/>
</dbReference>
<protein>
    <submittedName>
        <fullName evidence="3">Uncharacterized protein</fullName>
    </submittedName>
</protein>
<evidence type="ECO:0000256" key="1">
    <source>
        <dbReference type="SAM" id="MobiDB-lite"/>
    </source>
</evidence>
<accession>A0A1F5Z7B5</accession>
<dbReference type="PROSITE" id="PS51257">
    <property type="entry name" value="PROKAR_LIPOPROTEIN"/>
    <property type="match status" value="1"/>
</dbReference>
<keyword evidence="2" id="KW-1133">Transmembrane helix</keyword>
<feature type="compositionally biased region" description="Low complexity" evidence="1">
    <location>
        <begin position="56"/>
        <end position="68"/>
    </location>
</feature>
<dbReference type="AlphaFoldDB" id="A0A1F5Z7B5"/>
<gene>
    <name evidence="3" type="ORF">A2777_06190</name>
</gene>
<evidence type="ECO:0000313" key="3">
    <source>
        <dbReference type="EMBL" id="OGG08283.1"/>
    </source>
</evidence>
<proteinExistence type="predicted"/>
<keyword evidence="2" id="KW-0812">Transmembrane</keyword>
<feature type="transmembrane region" description="Helical" evidence="2">
    <location>
        <begin position="12"/>
        <end position="39"/>
    </location>
</feature>
<organism evidence="3 4">
    <name type="scientific">Candidatus Gottesmanbacteria bacterium RIFCSPHIGHO2_01_FULL_40_15</name>
    <dbReference type="NCBI Taxonomy" id="1798376"/>
    <lineage>
        <taxon>Bacteria</taxon>
        <taxon>Candidatus Gottesmaniibacteriota</taxon>
    </lineage>
</organism>
<feature type="region of interest" description="Disordered" evidence="1">
    <location>
        <begin position="47"/>
        <end position="99"/>
    </location>
</feature>
<sequence>MLGWLTKSVWNLLLLIVGVAFLVAILVSCTLAGAAVVFWPDQIVGPPGPQGPAGPAGPAEEPAQPEEPAMTEVSPEPAVTQAAPPVDPGDPNANAPAGFPRTQQEVMELLKLQYVALDEIRWCYDGVGGYESNCWWIPREKEGNTDEVRDPYWIGAQPFDFWQDGFRHESGQLRPGNCPLPDKSGIPPDFSGWIEGITLRAEDPQSCDVAASSISGTPMAPETPADWPQTPEEVISFFRIEGLDVNQIHPLVGEQNTWEVLIQPTFHFENLSGCPQDGAYLVAGQEKYTIPDGFVGDTVAFTLRPCAP</sequence>
<keyword evidence="2" id="KW-0472">Membrane</keyword>